<dbReference type="Proteomes" id="UP000319894">
    <property type="component" value="Unassembled WGS sequence"/>
</dbReference>
<gene>
    <name evidence="2" type="ORF">DP107_07295</name>
</gene>
<evidence type="ECO:0000256" key="1">
    <source>
        <dbReference type="SAM" id="MobiDB-lite"/>
    </source>
</evidence>
<organism evidence="2 3">
    <name type="scientific">Haloglomus irregulare</name>
    <dbReference type="NCBI Taxonomy" id="2234134"/>
    <lineage>
        <taxon>Archaea</taxon>
        <taxon>Methanobacteriati</taxon>
        <taxon>Methanobacteriota</taxon>
        <taxon>Stenosarchaea group</taxon>
        <taxon>Halobacteria</taxon>
        <taxon>Halobacteriales</taxon>
        <taxon>Natronomonadaceae</taxon>
        <taxon>Haloglomus</taxon>
    </lineage>
</organism>
<feature type="compositionally biased region" description="Low complexity" evidence="1">
    <location>
        <begin position="57"/>
        <end position="66"/>
    </location>
</feature>
<evidence type="ECO:0000313" key="2">
    <source>
        <dbReference type="EMBL" id="TSD14768.1"/>
    </source>
</evidence>
<protein>
    <submittedName>
        <fullName evidence="2">Uncharacterized protein</fullName>
    </submittedName>
</protein>
<accession>A0A554NBK1</accession>
<proteinExistence type="predicted"/>
<feature type="region of interest" description="Disordered" evidence="1">
    <location>
        <begin position="27"/>
        <end position="66"/>
    </location>
</feature>
<dbReference type="EMBL" id="QMDX01000003">
    <property type="protein sequence ID" value="TSD14768.1"/>
    <property type="molecule type" value="Genomic_DNA"/>
</dbReference>
<sequence>MFVCLATVIWAIGVALWVVVHRQAPPTRRLSLHQGRPGSGAGDTAAATDTSSDDPDAVAADGGRDR</sequence>
<keyword evidence="3" id="KW-1185">Reference proteome</keyword>
<name>A0A554NBK1_9EURY</name>
<dbReference type="InParanoid" id="A0A554NBK1"/>
<comment type="caution">
    <text evidence="2">The sequence shown here is derived from an EMBL/GenBank/DDBJ whole genome shotgun (WGS) entry which is preliminary data.</text>
</comment>
<reference evidence="2 3" key="1">
    <citation type="submission" date="2018-06" db="EMBL/GenBank/DDBJ databases">
        <title>Natronomonas sp. F16-60 a new haloarchaeon isolated from a solar saltern of Isla Cristina, Huelva, Spain.</title>
        <authorList>
            <person name="Duran-Viseras A."/>
            <person name="Sanchez-Porro C."/>
            <person name="Ventosa A."/>
        </authorList>
    </citation>
    <scope>NUCLEOTIDE SEQUENCE [LARGE SCALE GENOMIC DNA]</scope>
    <source>
        <strain evidence="2 3">F16-60</strain>
    </source>
</reference>
<dbReference type="AlphaFoldDB" id="A0A554NBK1"/>
<evidence type="ECO:0000313" key="3">
    <source>
        <dbReference type="Proteomes" id="UP000319894"/>
    </source>
</evidence>